<gene>
    <name evidence="1" type="ORF">LTR97_003832</name>
</gene>
<sequence>MTSNATLLGLPREIRDQIIAYVLVHIEEPPLHWRFARERAAPEINAKPPTDHPDISFTKLRDVNHQLREEVAEHCHAAYRPNEAKANLDISFSGQWYSPTWTYVPALLQPGRPFDLNIQARILSTESFQRSRPLIGSGYWSLYHAINDLLRHGPSLEFTRHLRAATDDTCALKTLTILFSFRDPYTPDTWPTTATEVVRRMQLFATSGVLHPHIERLRVSISYETSNSCYSYNENWPIEPSVDGVDVSLDDWLQKLA</sequence>
<protein>
    <submittedName>
        <fullName evidence="1">Uncharacterized protein</fullName>
    </submittedName>
</protein>
<accession>A0AAN7WN36</accession>
<proteinExistence type="predicted"/>
<name>A0AAN7WN36_9PEZI</name>
<organism evidence="1 2">
    <name type="scientific">Elasticomyces elasticus</name>
    <dbReference type="NCBI Taxonomy" id="574655"/>
    <lineage>
        <taxon>Eukaryota</taxon>
        <taxon>Fungi</taxon>
        <taxon>Dikarya</taxon>
        <taxon>Ascomycota</taxon>
        <taxon>Pezizomycotina</taxon>
        <taxon>Dothideomycetes</taxon>
        <taxon>Dothideomycetidae</taxon>
        <taxon>Mycosphaerellales</taxon>
        <taxon>Teratosphaeriaceae</taxon>
        <taxon>Elasticomyces</taxon>
    </lineage>
</organism>
<evidence type="ECO:0000313" key="2">
    <source>
        <dbReference type="Proteomes" id="UP001310594"/>
    </source>
</evidence>
<comment type="caution">
    <text evidence="1">The sequence shown here is derived from an EMBL/GenBank/DDBJ whole genome shotgun (WGS) entry which is preliminary data.</text>
</comment>
<dbReference type="Proteomes" id="UP001310594">
    <property type="component" value="Unassembled WGS sequence"/>
</dbReference>
<dbReference type="EMBL" id="JAVRQU010000005">
    <property type="protein sequence ID" value="KAK5702886.1"/>
    <property type="molecule type" value="Genomic_DNA"/>
</dbReference>
<evidence type="ECO:0000313" key="1">
    <source>
        <dbReference type="EMBL" id="KAK5702886.1"/>
    </source>
</evidence>
<reference evidence="1" key="1">
    <citation type="submission" date="2023-08" db="EMBL/GenBank/DDBJ databases">
        <title>Black Yeasts Isolated from many extreme environments.</title>
        <authorList>
            <person name="Coleine C."/>
            <person name="Stajich J.E."/>
            <person name="Selbmann L."/>
        </authorList>
    </citation>
    <scope>NUCLEOTIDE SEQUENCE</scope>
    <source>
        <strain evidence="1">CCFEE 5810</strain>
    </source>
</reference>
<dbReference type="AlphaFoldDB" id="A0AAN7WN36"/>